<dbReference type="Proteomes" id="UP000762676">
    <property type="component" value="Unassembled WGS sequence"/>
</dbReference>
<reference evidence="1 2" key="1">
    <citation type="journal article" date="2021" name="Elife">
        <title>Chloroplast acquisition without the gene transfer in kleptoplastic sea slugs, Plakobranchus ocellatus.</title>
        <authorList>
            <person name="Maeda T."/>
            <person name="Takahashi S."/>
            <person name="Yoshida T."/>
            <person name="Shimamura S."/>
            <person name="Takaki Y."/>
            <person name="Nagai Y."/>
            <person name="Toyoda A."/>
            <person name="Suzuki Y."/>
            <person name="Arimoto A."/>
            <person name="Ishii H."/>
            <person name="Satoh N."/>
            <person name="Nishiyama T."/>
            <person name="Hasebe M."/>
            <person name="Maruyama T."/>
            <person name="Minagawa J."/>
            <person name="Obokata J."/>
            <person name="Shigenobu S."/>
        </authorList>
    </citation>
    <scope>NUCLEOTIDE SEQUENCE [LARGE SCALE GENOMIC DNA]</scope>
</reference>
<accession>A0AAV4G6V8</accession>
<comment type="caution">
    <text evidence="1">The sequence shown here is derived from an EMBL/GenBank/DDBJ whole genome shotgun (WGS) entry which is preliminary data.</text>
</comment>
<evidence type="ECO:0000313" key="2">
    <source>
        <dbReference type="Proteomes" id="UP000762676"/>
    </source>
</evidence>
<dbReference type="GO" id="GO:0004386">
    <property type="term" value="F:helicase activity"/>
    <property type="evidence" value="ECO:0007669"/>
    <property type="project" value="UniProtKB-KW"/>
</dbReference>
<organism evidence="1 2">
    <name type="scientific">Elysia marginata</name>
    <dbReference type="NCBI Taxonomy" id="1093978"/>
    <lineage>
        <taxon>Eukaryota</taxon>
        <taxon>Metazoa</taxon>
        <taxon>Spiralia</taxon>
        <taxon>Lophotrochozoa</taxon>
        <taxon>Mollusca</taxon>
        <taxon>Gastropoda</taxon>
        <taxon>Heterobranchia</taxon>
        <taxon>Euthyneura</taxon>
        <taxon>Panpulmonata</taxon>
        <taxon>Sacoglossa</taxon>
        <taxon>Placobranchoidea</taxon>
        <taxon>Plakobranchidae</taxon>
        <taxon>Elysia</taxon>
    </lineage>
</organism>
<keyword evidence="1" id="KW-0347">Helicase</keyword>
<keyword evidence="2" id="KW-1185">Reference proteome</keyword>
<keyword evidence="1" id="KW-0547">Nucleotide-binding</keyword>
<proteinExistence type="predicted"/>
<keyword evidence="1" id="KW-0378">Hydrolase</keyword>
<keyword evidence="1" id="KW-0067">ATP-binding</keyword>
<dbReference type="AlphaFoldDB" id="A0AAV4G6V8"/>
<evidence type="ECO:0000313" key="1">
    <source>
        <dbReference type="EMBL" id="GFR81503.1"/>
    </source>
</evidence>
<protein>
    <submittedName>
        <fullName evidence="1">ATP-dependent helicase SGS1</fullName>
    </submittedName>
</protein>
<dbReference type="EMBL" id="BMAT01001201">
    <property type="protein sequence ID" value="GFR81503.1"/>
    <property type="molecule type" value="Genomic_DNA"/>
</dbReference>
<gene>
    <name evidence="1" type="ORF">ElyMa_000605600</name>
</gene>
<sequence>MSLKGDDVVVSTYSVVHDKKEPDHIQILPVMESPHEIEMKLISKDAIWKVLDSHKDVNLRSQPNTCESLNRLALYLALAQSSKESRQRYLASGRPIIFEKDSGLLANFMWKPSPLSMWQDVYGLHVKSVAMVTKDYHYCKVLPPYRAMEWVNVDSLRAFPNPL</sequence>
<name>A0AAV4G6V8_9GAST</name>